<dbReference type="Proteomes" id="UP000276133">
    <property type="component" value="Unassembled WGS sequence"/>
</dbReference>
<dbReference type="AlphaFoldDB" id="A0A3M7PP23"/>
<evidence type="ECO:0000313" key="1">
    <source>
        <dbReference type="EMBL" id="RNA00833.1"/>
    </source>
</evidence>
<name>A0A3M7PP23_BRAPC</name>
<dbReference type="EMBL" id="REGN01009592">
    <property type="protein sequence ID" value="RNA00833.1"/>
    <property type="molecule type" value="Genomic_DNA"/>
</dbReference>
<evidence type="ECO:0000313" key="2">
    <source>
        <dbReference type="Proteomes" id="UP000276133"/>
    </source>
</evidence>
<keyword evidence="2" id="KW-1185">Reference proteome</keyword>
<comment type="caution">
    <text evidence="1">The sequence shown here is derived from an EMBL/GenBank/DDBJ whole genome shotgun (WGS) entry which is preliminary data.</text>
</comment>
<gene>
    <name evidence="1" type="ORF">BpHYR1_046425</name>
</gene>
<organism evidence="1 2">
    <name type="scientific">Brachionus plicatilis</name>
    <name type="common">Marine rotifer</name>
    <name type="synonym">Brachionus muelleri</name>
    <dbReference type="NCBI Taxonomy" id="10195"/>
    <lineage>
        <taxon>Eukaryota</taxon>
        <taxon>Metazoa</taxon>
        <taxon>Spiralia</taxon>
        <taxon>Gnathifera</taxon>
        <taxon>Rotifera</taxon>
        <taxon>Eurotatoria</taxon>
        <taxon>Monogononta</taxon>
        <taxon>Pseudotrocha</taxon>
        <taxon>Ploima</taxon>
        <taxon>Brachionidae</taxon>
        <taxon>Brachionus</taxon>
    </lineage>
</organism>
<protein>
    <submittedName>
        <fullName evidence="1">Uncharacterized protein</fullName>
    </submittedName>
</protein>
<accession>A0A3M7PP23</accession>
<reference evidence="1 2" key="1">
    <citation type="journal article" date="2018" name="Sci. Rep.">
        <title>Genomic signatures of local adaptation to the degree of environmental predictability in rotifers.</title>
        <authorList>
            <person name="Franch-Gras L."/>
            <person name="Hahn C."/>
            <person name="Garcia-Roger E.M."/>
            <person name="Carmona M.J."/>
            <person name="Serra M."/>
            <person name="Gomez A."/>
        </authorList>
    </citation>
    <scope>NUCLEOTIDE SEQUENCE [LARGE SCALE GENOMIC DNA]</scope>
    <source>
        <strain evidence="1">HYR1</strain>
    </source>
</reference>
<proteinExistence type="predicted"/>
<sequence>MTHRIVGNPRLRYSSNANGKLFYWGIRWGELRKIPFQIPEGESGEIIIASFDLDESAGQNSHEATKKSDSAVSIRSGTTVVSVKKALTDLTDYSRPGATKAKVNMTMTDSAVSSPPGATKAEAFNVLKNSTDYSRSGATITALNKTTTDLVFSSRPGTTKASVNKNLTNSAEIQPMFDQNDILEPKTNWEYDYNVAVAGFNTNLTFDDLSSLNKTKLFFIREEALYLTKIFIRLESENGKNSNDDEEYENLLFKLEEI</sequence>